<dbReference type="EMBL" id="CP002691">
    <property type="protein sequence ID" value="AEE53562.1"/>
    <property type="molecule type" value="Genomic_DNA"/>
</dbReference>
<dbReference type="KEGG" id="hhy:Halhy_5739"/>
<dbReference type="SUPFAM" id="SSF51126">
    <property type="entry name" value="Pectin lyase-like"/>
    <property type="match status" value="1"/>
</dbReference>
<dbReference type="Gene3D" id="2.60.40.740">
    <property type="match status" value="12"/>
</dbReference>
<dbReference type="OrthoDB" id="9805017at2"/>
<name>F4KWW2_HALH1</name>
<gene>
    <name evidence="3" type="ordered locus">Halhy_5739</name>
</gene>
<dbReference type="InterPro" id="IPR043504">
    <property type="entry name" value="Peptidase_S1_PA_chymotrypsin"/>
</dbReference>
<accession>F4KWW2</accession>
<reference evidence="3 4" key="1">
    <citation type="journal article" date="2011" name="Stand. Genomic Sci.">
        <title>Complete genome sequence of Haliscomenobacter hydrossis type strain (O).</title>
        <authorList>
            <consortium name="US DOE Joint Genome Institute (JGI-PGF)"/>
            <person name="Daligault H."/>
            <person name="Lapidus A."/>
            <person name="Zeytun A."/>
            <person name="Nolan M."/>
            <person name="Lucas S."/>
            <person name="Del Rio T.G."/>
            <person name="Tice H."/>
            <person name="Cheng J.F."/>
            <person name="Tapia R."/>
            <person name="Han C."/>
            <person name="Goodwin L."/>
            <person name="Pitluck S."/>
            <person name="Liolios K."/>
            <person name="Pagani I."/>
            <person name="Ivanova N."/>
            <person name="Huntemann M."/>
            <person name="Mavromatis K."/>
            <person name="Mikhailova N."/>
            <person name="Pati A."/>
            <person name="Chen A."/>
            <person name="Palaniappan K."/>
            <person name="Land M."/>
            <person name="Hauser L."/>
            <person name="Brambilla E.M."/>
            <person name="Rohde M."/>
            <person name="Verbarg S."/>
            <person name="Goker M."/>
            <person name="Bristow J."/>
            <person name="Eisen J.A."/>
            <person name="Markowitz V."/>
            <person name="Hugenholtz P."/>
            <person name="Kyrpides N.C."/>
            <person name="Klenk H.P."/>
            <person name="Woyke T."/>
        </authorList>
    </citation>
    <scope>NUCLEOTIDE SEQUENCE [LARGE SCALE GENOMIC DNA]</scope>
    <source>
        <strain evidence="4">ATCC 27775 / DSM 1100 / LMG 10767 / O</strain>
    </source>
</reference>
<dbReference type="Pfam" id="PF17963">
    <property type="entry name" value="Big_9"/>
    <property type="match status" value="1"/>
</dbReference>
<feature type="signal peptide" evidence="2">
    <location>
        <begin position="1"/>
        <end position="21"/>
    </location>
</feature>
<organism evidence="3 4">
    <name type="scientific">Haliscomenobacter hydrossis (strain ATCC 27775 / DSM 1100 / LMG 10767 / O)</name>
    <dbReference type="NCBI Taxonomy" id="760192"/>
    <lineage>
        <taxon>Bacteria</taxon>
        <taxon>Pseudomonadati</taxon>
        <taxon>Bacteroidota</taxon>
        <taxon>Saprospiria</taxon>
        <taxon>Saprospirales</taxon>
        <taxon>Haliscomenobacteraceae</taxon>
        <taxon>Haliscomenobacter</taxon>
    </lineage>
</organism>
<feature type="compositionally biased region" description="Low complexity" evidence="1">
    <location>
        <begin position="1480"/>
        <end position="1496"/>
    </location>
</feature>
<reference key="2">
    <citation type="submission" date="2011-04" db="EMBL/GenBank/DDBJ databases">
        <title>Complete sequence of chromosome of Haliscomenobacter hydrossis DSM 1100.</title>
        <authorList>
            <consortium name="US DOE Joint Genome Institute (JGI-PGF)"/>
            <person name="Lucas S."/>
            <person name="Han J."/>
            <person name="Lapidus A."/>
            <person name="Bruce D."/>
            <person name="Goodwin L."/>
            <person name="Pitluck S."/>
            <person name="Peters L."/>
            <person name="Kyrpides N."/>
            <person name="Mavromatis K."/>
            <person name="Ivanova N."/>
            <person name="Ovchinnikova G."/>
            <person name="Pagani I."/>
            <person name="Daligault H."/>
            <person name="Detter J.C."/>
            <person name="Han C."/>
            <person name="Land M."/>
            <person name="Hauser L."/>
            <person name="Markowitz V."/>
            <person name="Cheng J.-F."/>
            <person name="Hugenholtz P."/>
            <person name="Woyke T."/>
            <person name="Wu D."/>
            <person name="Verbarg S."/>
            <person name="Frueling A."/>
            <person name="Brambilla E."/>
            <person name="Klenk H.-P."/>
            <person name="Eisen J.A."/>
        </authorList>
    </citation>
    <scope>NUCLEOTIDE SEQUENCE</scope>
    <source>
        <strain>DSM 1100</strain>
    </source>
</reference>
<dbReference type="HOGENOM" id="CLU_234071_0_0_10"/>
<dbReference type="Gene3D" id="2.40.10.10">
    <property type="entry name" value="Trypsin-like serine proteases"/>
    <property type="match status" value="1"/>
</dbReference>
<evidence type="ECO:0000256" key="2">
    <source>
        <dbReference type="SAM" id="SignalP"/>
    </source>
</evidence>
<dbReference type="Pfam" id="PF13573">
    <property type="entry name" value="SprB"/>
    <property type="match status" value="16"/>
</dbReference>
<dbReference type="STRING" id="760192.Halhy_5739"/>
<dbReference type="Proteomes" id="UP000008461">
    <property type="component" value="Chromosome"/>
</dbReference>
<sequence length="1991" mass="206154">MRKSQIPVLFFFTLASLPVLAQVACPTANPITVTRTTGSAGTTGSLPWALNCLNNVTTLTTVQFNIAGAGPHIIQPGTNSPLPTITKANAHIDGSTDNIIIDGTLDQSQAIVVSANSVKINGLTIRNFDGATFSNAIRFTTGNGHEVNSCQLFDNQNGISIARSVGTFSINLNYIGTDKSNTNLSNNAAGITVETFAGAAGPPTGTINNNTIGFNAVGIQVGTARNVTISQNSIFCNTKLGIERASTIATPTISSATTRQITGTAPASSSVQVFRVNNTGCTNVPCQGRTYLGTVTTNAFGAWNLNITAGLSANDQVTATMTQASNTSEFSACRTVVDICANFLASIKSNNVTCNNGNNGSASVSTSGGLNQGIRFVWSTGATTSAISNLSAGTYRVTATDAAACQSIQSVNILQPTAITIRTTVTNVPCNGDRSGQITTTTTGGVAPYSYRWSNGATTANIGSLIAGTYLLTVTDASNCTATAQAIVTQPAVLAANLIATDTLCPGAKNGTAQSSPSGGTTPYTFLWSTGATTTSISGLGAGNYSLRVTDQMRCQAVVTFPIFEFTALRVDTSVVHPKCVGDATGEIALKVSGGKAPYTYFWENGATTATRSNLKAGSYKVEVTDANRCSVTLLFTIKDPAALNAQIITTDPPCFGLNTGTAKVDVIGSNGPFTYLWSTGATTTSIEMLSAGRYSLTVTNGNGCKGSFPFTINAATTVVQLSTKTVDVACFGGTTGEISTTTTGGKEPYIYKWSTGATSVNLLNLNAGIYGLTVTDQGGCADTARTEVKQASVINIDLQVKDTLCAGQKDGTATATVTGGAGTYTYLWSTGATTSGIANLGAGTYGLTVTDRTQCQQIRTFQIIESTPLTIDSTLIDPKCFADTSGEISVRITGGTAPYRYVWENGATTSSRKNLKAGNYSVVVTDANGCTATWSFVLNDPAPVSARVITTDPLCFGLNTGTARVDLLSTGPHTFLWSTGATTSAIQNLGSGNYGLTITSAIGCKASFPFTILGPKTDLQVQLSGVDITCFGASTGEVRSTTTGGQQPYGYKWSTGATSADVLNLVAGTYALTVTDQNGCADTASLTIKQNPAITSTTTSTNPACFGQSNGQATVLASGGSPAYRYVWSTGASTSAISGLSAGKFIVSITDVLGCLKKDSVLIVSPAQLFATATATNVNCNGAATGSAQVVVTGGTSPYTYIWSTGATTSAINNLSANTYGVTVSDSRACQVTASVTVTQPSALSLVLNTTDIPCTETNTERATAQVTGGTTPYRYAWSNGASTSALSNLPPGDYTVSITDAAGCQINDSKTIRSAARLNLQMSSTNILCNGQTNGQAAVVVSGGTSPYTYLWSNGATSSAITNLAAGNYRVTVTNAAGCSENGNTTVSVPSALTLTVTPTNLLCNGQNQGRALATAGGGTAPYTYRWSNGTTTSSLSALAAGNYSLTITDANQCTRTQNFSISEPSALQVNTNFTRETSPNANNGTASASASGGTSPYRYRWSNGASTSALTGLAQGLYTVTVEDANGCTSVKSGAVGGDNCPVLSVSGIATDLNCSGEATGAIILTVVGGTTPYFYAWSNGATTADLDELNEGTYSVTVSDANGCTGNYSTTLKAGKSMPKPLYGIVAPDTVCGNETFTLRADDLFQGPNVTYVWQLPNGEELYSSTPSLKLKATSSAFSGEYSALRDSAGCQSSTFGPVIVDVISLPPNTFSAGRDTTICNGSTSITLRAQTPATGRASWLPLSNRIILQNPNSPNATAQNLGTGANRFVWRIAIGRCIQAAADTVTVFLEKAPQLADDKYTIERSQDIAAMNILLNDNLGGLQDTTITWSGAPTMGNFEFIPANKSFRYTAEADFKGIIEFKYTVCNEASQCATPCDSANVSVEIFNLPKPTEGLVLEDDGPNGTLQIRGLQGYSRVDIVITNRWGDLVYKNSSYDNAAPWRGQAGDDGSYLPPGAYYYVIRAYDNESLVGKPQTGAIYLFKKENP</sequence>
<protein>
    <submittedName>
        <fullName evidence="3">Uncharacterized protein</fullName>
    </submittedName>
</protein>
<dbReference type="Pfam" id="PF13585">
    <property type="entry name" value="CHU_C"/>
    <property type="match status" value="1"/>
</dbReference>
<proteinExistence type="predicted"/>
<dbReference type="RefSeq" id="WP_013768091.1">
    <property type="nucleotide sequence ID" value="NC_015510.1"/>
</dbReference>
<evidence type="ECO:0000256" key="1">
    <source>
        <dbReference type="SAM" id="MobiDB-lite"/>
    </source>
</evidence>
<dbReference type="InterPro" id="IPR011050">
    <property type="entry name" value="Pectin_lyase_fold/virulence"/>
</dbReference>
<dbReference type="InterPro" id="IPR025667">
    <property type="entry name" value="SprB_repeat"/>
</dbReference>
<keyword evidence="4" id="KW-1185">Reference proteome</keyword>
<keyword evidence="2" id="KW-0732">Signal</keyword>
<dbReference type="eggNOG" id="COG3209">
    <property type="taxonomic scope" value="Bacteria"/>
</dbReference>
<evidence type="ECO:0000313" key="4">
    <source>
        <dbReference type="Proteomes" id="UP000008461"/>
    </source>
</evidence>
<feature type="region of interest" description="Disordered" evidence="1">
    <location>
        <begin position="1477"/>
        <end position="1496"/>
    </location>
</feature>
<dbReference type="eggNOG" id="COG3291">
    <property type="taxonomic scope" value="Bacteria"/>
</dbReference>
<evidence type="ECO:0000313" key="3">
    <source>
        <dbReference type="EMBL" id="AEE53562.1"/>
    </source>
</evidence>
<feature type="chain" id="PRO_5003317224" evidence="2">
    <location>
        <begin position="22"/>
        <end position="1991"/>
    </location>
</feature>